<organism evidence="1 2">
    <name type="scientific">Russula earlei</name>
    <dbReference type="NCBI Taxonomy" id="71964"/>
    <lineage>
        <taxon>Eukaryota</taxon>
        <taxon>Fungi</taxon>
        <taxon>Dikarya</taxon>
        <taxon>Basidiomycota</taxon>
        <taxon>Agaricomycotina</taxon>
        <taxon>Agaricomycetes</taxon>
        <taxon>Russulales</taxon>
        <taxon>Russulaceae</taxon>
        <taxon>Russula</taxon>
    </lineage>
</organism>
<gene>
    <name evidence="1" type="ORF">F5148DRAFT_972049</name>
</gene>
<keyword evidence="2" id="KW-1185">Reference proteome</keyword>
<sequence>MNLARHSISSTDPLVLYDVRLDPDSQIFTTSTPDGFAVYRTLPLELVRKREVSGGILSSVVPMHCSSLLFLVGGGRDPRYPPNKVIFWDEALGKEVAELEFRERVRGLACRRGWLAVALRRRVVVFEIGESVKRYGEWDTYDNSRGVIAFATGEYSTLLAAPARQPGHVQLIHLPPCPPPAPIGPPPPIPPRPPVQTAKHPHSVIVAHNTAITTLSVTRSGRLLATTSVRGTLVRVWDTATGKQTRELRRGSDQAEIYGVAFRPDEAEICVWSDKGTIHVFSLVAGGAGPSNRQSKLSSLTSFIPIPKYFGSEWSYAQFRIPTQSAHISLTQQAAARDAHPDLAEEEKCTVGWVQAPTPTHSVAPQPAAAPPAALEYQLIALTYTGGWYRLALPNKKSSAVTGITNISSTGSVRSGRARSPSGSSVAGGGGRVDKGKGVSSRDSDRKEGGRDCTLMEFRRFGSWDGWG</sequence>
<reference evidence="1" key="1">
    <citation type="submission" date="2021-03" db="EMBL/GenBank/DDBJ databases">
        <title>Evolutionary priming and transition to the ectomycorrhizal habit in an iconic lineage of mushroom-forming fungi: is preadaptation a requirement?</title>
        <authorList>
            <consortium name="DOE Joint Genome Institute"/>
            <person name="Looney B.P."/>
            <person name="Miyauchi S."/>
            <person name="Morin E."/>
            <person name="Drula E."/>
            <person name="Courty P.E."/>
            <person name="Chicoki N."/>
            <person name="Fauchery L."/>
            <person name="Kohler A."/>
            <person name="Kuo A."/>
            <person name="LaButti K."/>
            <person name="Pangilinan J."/>
            <person name="Lipzen A."/>
            <person name="Riley R."/>
            <person name="Andreopoulos W."/>
            <person name="He G."/>
            <person name="Johnson J."/>
            <person name="Barry K.W."/>
            <person name="Grigoriev I.V."/>
            <person name="Nagy L."/>
            <person name="Hibbett D."/>
            <person name="Henrissat B."/>
            <person name="Matheny P.B."/>
            <person name="Labbe J."/>
            <person name="Martin A.F."/>
        </authorList>
    </citation>
    <scope>NUCLEOTIDE SEQUENCE</scope>
    <source>
        <strain evidence="1">BPL698</strain>
    </source>
</reference>
<protein>
    <submittedName>
        <fullName evidence="1">WD40-repeat-containing domain protein</fullName>
    </submittedName>
</protein>
<dbReference type="EMBL" id="JAGFNK010000002">
    <property type="protein sequence ID" value="KAI9513197.1"/>
    <property type="molecule type" value="Genomic_DNA"/>
</dbReference>
<accession>A0ACC0UQV0</accession>
<name>A0ACC0UQV0_9AGAM</name>
<evidence type="ECO:0000313" key="2">
    <source>
        <dbReference type="Proteomes" id="UP001207468"/>
    </source>
</evidence>
<dbReference type="Proteomes" id="UP001207468">
    <property type="component" value="Unassembled WGS sequence"/>
</dbReference>
<evidence type="ECO:0000313" key="1">
    <source>
        <dbReference type="EMBL" id="KAI9513197.1"/>
    </source>
</evidence>
<proteinExistence type="predicted"/>
<comment type="caution">
    <text evidence="1">The sequence shown here is derived from an EMBL/GenBank/DDBJ whole genome shotgun (WGS) entry which is preliminary data.</text>
</comment>